<dbReference type="AlphaFoldDB" id="A0A0A9FQ55"/>
<reference evidence="1" key="1">
    <citation type="submission" date="2014-09" db="EMBL/GenBank/DDBJ databases">
        <authorList>
            <person name="Magalhaes I.L.F."/>
            <person name="Oliveira U."/>
            <person name="Santos F.R."/>
            <person name="Vidigal T.H.D.A."/>
            <person name="Brescovit A.D."/>
            <person name="Santos A.J."/>
        </authorList>
    </citation>
    <scope>NUCLEOTIDE SEQUENCE</scope>
    <source>
        <tissue evidence="1">Shoot tissue taken approximately 20 cm above the soil surface</tissue>
    </source>
</reference>
<organism evidence="1">
    <name type="scientific">Arundo donax</name>
    <name type="common">Giant reed</name>
    <name type="synonym">Donax arundinaceus</name>
    <dbReference type="NCBI Taxonomy" id="35708"/>
    <lineage>
        <taxon>Eukaryota</taxon>
        <taxon>Viridiplantae</taxon>
        <taxon>Streptophyta</taxon>
        <taxon>Embryophyta</taxon>
        <taxon>Tracheophyta</taxon>
        <taxon>Spermatophyta</taxon>
        <taxon>Magnoliopsida</taxon>
        <taxon>Liliopsida</taxon>
        <taxon>Poales</taxon>
        <taxon>Poaceae</taxon>
        <taxon>PACMAD clade</taxon>
        <taxon>Arundinoideae</taxon>
        <taxon>Arundineae</taxon>
        <taxon>Arundo</taxon>
    </lineage>
</organism>
<proteinExistence type="predicted"/>
<evidence type="ECO:0000313" key="1">
    <source>
        <dbReference type="EMBL" id="JAE12436.1"/>
    </source>
</evidence>
<dbReference type="PANTHER" id="PTHR47482">
    <property type="entry name" value="OS11G0632001 PROTEIN"/>
    <property type="match status" value="1"/>
</dbReference>
<name>A0A0A9FQ55_ARUDO</name>
<sequence length="112" mass="12925">MKHKNSIPCGSPADEPLSRLANWEQSRGFAHNQRIISAVEEAMRSGVDGTKEHLFLPSVGQTFPSLSDAYQFYNLYSWEVGFSIRSERNQTGKDHINMQQWHCQRAEHMFLQ</sequence>
<reference evidence="1" key="2">
    <citation type="journal article" date="2015" name="Data Brief">
        <title>Shoot transcriptome of the giant reed, Arundo donax.</title>
        <authorList>
            <person name="Barrero R.A."/>
            <person name="Guerrero F.D."/>
            <person name="Moolhuijzen P."/>
            <person name="Goolsby J.A."/>
            <person name="Tidwell J."/>
            <person name="Bellgard S.E."/>
            <person name="Bellgard M.I."/>
        </authorList>
    </citation>
    <scope>NUCLEOTIDE SEQUENCE</scope>
    <source>
        <tissue evidence="1">Shoot tissue taken approximately 20 cm above the soil surface</tissue>
    </source>
</reference>
<accession>A0A0A9FQ55</accession>
<dbReference type="EMBL" id="GBRH01185460">
    <property type="protein sequence ID" value="JAE12436.1"/>
    <property type="molecule type" value="Transcribed_RNA"/>
</dbReference>
<dbReference type="PANTHER" id="PTHR47482:SF5">
    <property type="entry name" value="FAR1 DOMAIN-CONTAINING PROTEIN"/>
    <property type="match status" value="1"/>
</dbReference>
<protein>
    <submittedName>
        <fullName evidence="1">Uncharacterized protein</fullName>
    </submittedName>
</protein>